<protein>
    <submittedName>
        <fullName evidence="1">Uncharacterized protein</fullName>
    </submittedName>
</protein>
<dbReference type="EMBL" id="DTGT01000406">
    <property type="protein sequence ID" value="HGH62098.1"/>
    <property type="molecule type" value="Genomic_DNA"/>
</dbReference>
<evidence type="ECO:0000313" key="1">
    <source>
        <dbReference type="EMBL" id="HGH62098.1"/>
    </source>
</evidence>
<gene>
    <name evidence="1" type="ORF">ENV54_12465</name>
</gene>
<dbReference type="AlphaFoldDB" id="A0A7C4ATA1"/>
<name>A0A7C4ATA1_9BACT</name>
<accession>A0A7C4ATA1</accession>
<comment type="caution">
    <text evidence="1">The sequence shown here is derived from an EMBL/GenBank/DDBJ whole genome shotgun (WGS) entry which is preliminary data.</text>
</comment>
<sequence>MQGRFISQEDAAYLLDMAGANELEDAVASGMLRVAKKGPRGYRFQLADIAIYKLMEAIQGVGVPRDKAQRYAEAVLEPRFPTDEKTALAWVENETQELYCMLVDGELARIFLRNKEDHKEIDVGAVKPVLFPTIKSEINVFRVIRPILFKATTLLGL</sequence>
<reference evidence="1" key="1">
    <citation type="journal article" date="2020" name="mSystems">
        <title>Genome- and Community-Level Interaction Insights into Carbon Utilization and Element Cycling Functions of Hydrothermarchaeota in Hydrothermal Sediment.</title>
        <authorList>
            <person name="Zhou Z."/>
            <person name="Liu Y."/>
            <person name="Xu W."/>
            <person name="Pan J."/>
            <person name="Luo Z.H."/>
            <person name="Li M."/>
        </authorList>
    </citation>
    <scope>NUCLEOTIDE SEQUENCE [LARGE SCALE GENOMIC DNA]</scope>
    <source>
        <strain evidence="1">SpSt-769</strain>
    </source>
</reference>
<organism evidence="1">
    <name type="scientific">Desulfomonile tiedjei</name>
    <dbReference type="NCBI Taxonomy" id="2358"/>
    <lineage>
        <taxon>Bacteria</taxon>
        <taxon>Pseudomonadati</taxon>
        <taxon>Thermodesulfobacteriota</taxon>
        <taxon>Desulfomonilia</taxon>
        <taxon>Desulfomonilales</taxon>
        <taxon>Desulfomonilaceae</taxon>
        <taxon>Desulfomonile</taxon>
    </lineage>
</organism>
<proteinExistence type="predicted"/>